<dbReference type="PATRIC" id="fig|1121448.10.peg.505"/>
<dbReference type="GO" id="GO:0003937">
    <property type="term" value="F:IMP cyclohydrolase activity"/>
    <property type="evidence" value="ECO:0007669"/>
    <property type="project" value="InterPro"/>
</dbReference>
<keyword evidence="3" id="KW-0378">Hydrolase</keyword>
<dbReference type="Proteomes" id="UP000016587">
    <property type="component" value="Chromosome"/>
</dbReference>
<dbReference type="PANTHER" id="PTHR11692">
    <property type="entry name" value="BIFUNCTIONAL PURINE BIOSYNTHESIS PROTEIN PURH"/>
    <property type="match status" value="1"/>
</dbReference>
<dbReference type="GO" id="GO:0004643">
    <property type="term" value="F:phosphoribosylaminoimidazolecarboxamide formyltransferase activity"/>
    <property type="evidence" value="ECO:0007669"/>
    <property type="project" value="InterPro"/>
</dbReference>
<evidence type="ECO:0000256" key="3">
    <source>
        <dbReference type="ARBA" id="ARBA00022801"/>
    </source>
</evidence>
<dbReference type="InterPro" id="IPR036914">
    <property type="entry name" value="MGS-like_dom_sf"/>
</dbReference>
<accession>T2G8A8</accession>
<dbReference type="PANTHER" id="PTHR11692:SF0">
    <property type="entry name" value="BIFUNCTIONAL PURINE BIOSYNTHESIS PROTEIN ATIC"/>
    <property type="match status" value="1"/>
</dbReference>
<dbReference type="InterPro" id="IPR011607">
    <property type="entry name" value="MGS-like_dom"/>
</dbReference>
<keyword evidence="7" id="KW-1185">Reference proteome</keyword>
<dbReference type="AlphaFoldDB" id="T2G8A8"/>
<dbReference type="GO" id="GO:0006189">
    <property type="term" value="P:'de novo' IMP biosynthetic process"/>
    <property type="evidence" value="ECO:0007669"/>
    <property type="project" value="TreeGrafter"/>
</dbReference>
<sequence>MELLPIKRALLSVSDKTGLVEFASFLHSAGVELVSTGGTWKTLSEAGLPVAPVSQVTGFPEILGGRVKTLHPHIHAGVLADKDNPEHLKTLGELHILPFDCICVNLYNFAKAVREGQALKDAVEQVDIGGPTLLRAAAKNFHSMLVAPDPADYPAIMTELKANDGQVGLSLRRKLASKTFQATSAYDAMIADYFASPSVG</sequence>
<dbReference type="Pfam" id="PF02142">
    <property type="entry name" value="MGS"/>
    <property type="match status" value="1"/>
</dbReference>
<evidence type="ECO:0000256" key="1">
    <source>
        <dbReference type="ARBA" id="ARBA00022679"/>
    </source>
</evidence>
<evidence type="ECO:0000313" key="7">
    <source>
        <dbReference type="Proteomes" id="UP000016587"/>
    </source>
</evidence>
<evidence type="ECO:0000256" key="4">
    <source>
        <dbReference type="ARBA" id="ARBA00023268"/>
    </source>
</evidence>
<dbReference type="RefSeq" id="WP_021759061.1">
    <property type="nucleotide sequence ID" value="NC_022444.1"/>
</dbReference>
<dbReference type="SMART" id="SM00851">
    <property type="entry name" value="MGS"/>
    <property type="match status" value="1"/>
</dbReference>
<dbReference type="OrthoDB" id="9802065at2"/>
<dbReference type="EMBL" id="CP006585">
    <property type="protein sequence ID" value="AGW12419.1"/>
    <property type="molecule type" value="Genomic_DNA"/>
</dbReference>
<keyword evidence="1 6" id="KW-0808">Transferase</keyword>
<dbReference type="STRING" id="1121448.DGI_0510"/>
<reference evidence="6 7" key="1">
    <citation type="journal article" date="2013" name="J. Bacteriol.">
        <title>Roles of HynAB and Ech, the only two hydrogenases found in the model sulfate reducer Desulfovibrio gigas.</title>
        <authorList>
            <person name="Morais-Silva F.O."/>
            <person name="Santos C.I."/>
            <person name="Rodrigues R."/>
            <person name="Pereira I.A."/>
            <person name="Rodrigues-Pousada C."/>
        </authorList>
    </citation>
    <scope>NUCLEOTIDE SEQUENCE [LARGE SCALE GENOMIC DNA]</scope>
    <source>
        <strain evidence="7">ATCC 19364 / DSM 1382 / NCIMB 9332 / VKM B-1759</strain>
    </source>
</reference>
<dbReference type="Gene3D" id="3.40.50.1380">
    <property type="entry name" value="Methylglyoxal synthase-like domain"/>
    <property type="match status" value="1"/>
</dbReference>
<gene>
    <name evidence="6" type="ORF">DGI_0510</name>
</gene>
<evidence type="ECO:0000259" key="5">
    <source>
        <dbReference type="PROSITE" id="PS51855"/>
    </source>
</evidence>
<dbReference type="PROSITE" id="PS51855">
    <property type="entry name" value="MGS"/>
    <property type="match status" value="1"/>
</dbReference>
<protein>
    <submittedName>
        <fullName evidence="6">Putative phosphoribosylaminoimidazolecarboxamide formyltransferase</fullName>
    </submittedName>
</protein>
<organism evidence="6 7">
    <name type="scientific">Megalodesulfovibrio gigas (strain ATCC 19364 / DSM 1382 / NCIMB 9332 / VKM B-1759)</name>
    <name type="common">Desulfovibrio gigas</name>
    <dbReference type="NCBI Taxonomy" id="1121448"/>
    <lineage>
        <taxon>Bacteria</taxon>
        <taxon>Pseudomonadati</taxon>
        <taxon>Thermodesulfobacteriota</taxon>
        <taxon>Desulfovibrionia</taxon>
        <taxon>Desulfovibrionales</taxon>
        <taxon>Desulfovibrionaceae</taxon>
        <taxon>Megalodesulfovibrio</taxon>
    </lineage>
</organism>
<name>T2G8A8_MEGG1</name>
<dbReference type="Pfam" id="PF01808">
    <property type="entry name" value="AICARFT_IMPCHas"/>
    <property type="match status" value="1"/>
</dbReference>
<dbReference type="InterPro" id="IPR002695">
    <property type="entry name" value="PurH-like"/>
</dbReference>
<dbReference type="CDD" id="cd01421">
    <property type="entry name" value="IMPCH"/>
    <property type="match status" value="1"/>
</dbReference>
<dbReference type="KEGG" id="dgg:DGI_0510"/>
<dbReference type="GO" id="GO:0005829">
    <property type="term" value="C:cytosol"/>
    <property type="evidence" value="ECO:0007669"/>
    <property type="project" value="TreeGrafter"/>
</dbReference>
<dbReference type="HOGENOM" id="CLU_016316_2_1_7"/>
<proteinExistence type="predicted"/>
<dbReference type="SUPFAM" id="SSF52335">
    <property type="entry name" value="Methylglyoxal synthase-like"/>
    <property type="match status" value="1"/>
</dbReference>
<keyword evidence="4" id="KW-0511">Multifunctional enzyme</keyword>
<keyword evidence="2" id="KW-0658">Purine biosynthesis</keyword>
<evidence type="ECO:0000313" key="6">
    <source>
        <dbReference type="EMBL" id="AGW12419.1"/>
    </source>
</evidence>
<reference evidence="7" key="2">
    <citation type="submission" date="2013-07" db="EMBL/GenBank/DDBJ databases">
        <authorList>
            <person name="Morais-Silva F.O."/>
            <person name="Rezende A.M."/>
            <person name="Pimentel C."/>
            <person name="Resende D.M."/>
            <person name="Santos C.I."/>
            <person name="Clemente C."/>
            <person name="de Oliveira L.M."/>
            <person name="da Silva S.M."/>
            <person name="Costa D.A."/>
            <person name="Varela-Raposo A."/>
            <person name="Horacio E.C.A."/>
            <person name="Matos M."/>
            <person name="Flores O."/>
            <person name="Ruiz J.C."/>
            <person name="Rodrigues-Pousada C."/>
        </authorList>
    </citation>
    <scope>NUCLEOTIDE SEQUENCE [LARGE SCALE GENOMIC DNA]</scope>
    <source>
        <strain evidence="7">ATCC 19364 / DSM 1382 / NCIMB 9332 / VKM B-1759</strain>
    </source>
</reference>
<feature type="domain" description="MGS-like" evidence="5">
    <location>
        <begin position="1"/>
        <end position="148"/>
    </location>
</feature>
<dbReference type="eggNOG" id="COG0138">
    <property type="taxonomic scope" value="Bacteria"/>
</dbReference>
<dbReference type="FunFam" id="3.40.50.1380:FF:000001">
    <property type="entry name" value="Bifunctional purine biosynthesis protein PurH"/>
    <property type="match status" value="1"/>
</dbReference>
<evidence type="ECO:0000256" key="2">
    <source>
        <dbReference type="ARBA" id="ARBA00022755"/>
    </source>
</evidence>